<comment type="caution">
    <text evidence="2">The sequence shown here is derived from an EMBL/GenBank/DDBJ whole genome shotgun (WGS) entry which is preliminary data.</text>
</comment>
<dbReference type="EMBL" id="JABFAF010000005">
    <property type="protein sequence ID" value="MBA0854612.1"/>
    <property type="molecule type" value="Genomic_DNA"/>
</dbReference>
<evidence type="ECO:0000313" key="3">
    <source>
        <dbReference type="Proteomes" id="UP000593576"/>
    </source>
</evidence>
<organism evidence="2 3">
    <name type="scientific">Gossypium schwendimanii</name>
    <name type="common">Cotton</name>
    <dbReference type="NCBI Taxonomy" id="34291"/>
    <lineage>
        <taxon>Eukaryota</taxon>
        <taxon>Viridiplantae</taxon>
        <taxon>Streptophyta</taxon>
        <taxon>Embryophyta</taxon>
        <taxon>Tracheophyta</taxon>
        <taxon>Spermatophyta</taxon>
        <taxon>Magnoliopsida</taxon>
        <taxon>eudicotyledons</taxon>
        <taxon>Gunneridae</taxon>
        <taxon>Pentapetalae</taxon>
        <taxon>rosids</taxon>
        <taxon>malvids</taxon>
        <taxon>Malvales</taxon>
        <taxon>Malvaceae</taxon>
        <taxon>Malvoideae</taxon>
        <taxon>Gossypium</taxon>
    </lineage>
</organism>
<feature type="non-terminal residue" evidence="2">
    <location>
        <position position="1"/>
    </location>
</feature>
<reference evidence="2 3" key="1">
    <citation type="journal article" date="2019" name="Genome Biol. Evol.">
        <title>Insights into the evolution of the New World diploid cottons (Gossypium, subgenus Houzingenia) based on genome sequencing.</title>
        <authorList>
            <person name="Grover C.E."/>
            <person name="Arick M.A. 2nd"/>
            <person name="Thrash A."/>
            <person name="Conover J.L."/>
            <person name="Sanders W.S."/>
            <person name="Peterson D.G."/>
            <person name="Frelichowski J.E."/>
            <person name="Scheffler J.A."/>
            <person name="Scheffler B.E."/>
            <person name="Wendel J.F."/>
        </authorList>
    </citation>
    <scope>NUCLEOTIDE SEQUENCE [LARGE SCALE GENOMIC DNA]</scope>
    <source>
        <strain evidence="2">1</strain>
        <tissue evidence="2">Leaf</tissue>
    </source>
</reference>
<evidence type="ECO:0000313" key="2">
    <source>
        <dbReference type="EMBL" id="MBA0854612.1"/>
    </source>
</evidence>
<gene>
    <name evidence="2" type="ORF">Goshw_002569</name>
</gene>
<accession>A0A7J9L723</accession>
<proteinExistence type="predicted"/>
<dbReference type="InterPro" id="IPR040256">
    <property type="entry name" value="At4g02000-like"/>
</dbReference>
<dbReference type="OrthoDB" id="1031350at2759"/>
<evidence type="ECO:0000259" key="1">
    <source>
        <dbReference type="Pfam" id="PF14111"/>
    </source>
</evidence>
<dbReference type="InterPro" id="IPR025558">
    <property type="entry name" value="DUF4283"/>
</dbReference>
<protein>
    <recommendedName>
        <fullName evidence="1">DUF4283 domain-containing protein</fullName>
    </recommendedName>
</protein>
<dbReference type="Proteomes" id="UP000593576">
    <property type="component" value="Unassembled WGS sequence"/>
</dbReference>
<feature type="domain" description="DUF4283" evidence="1">
    <location>
        <begin position="35"/>
        <end position="113"/>
    </location>
</feature>
<dbReference type="PANTHER" id="PTHR31286:SF153">
    <property type="entry name" value="DUF4283 DOMAIN PROTEIN"/>
    <property type="match status" value="1"/>
</dbReference>
<keyword evidence="3" id="KW-1185">Reference proteome</keyword>
<sequence length="351" mass="40911">MKKELADLNIKDGEEEGLILPTNGISRKSIYDCGLVGCFLTASVVHFPVMKEMMTNIWHPLGEVQILDLDGKWYLFKLFHELDIERVIMSAPWTFNNHLLVFHQLKVEEDPMEVPLISSAFWIKVHYLPLGFFSKSMVKLFGDFIGEFIDYDMKQLNREMKIFFISGDLMRGELRMSINPILGFNLERCKIQAKNANAAPSNEMDHVIMEDNPIENGDGKKRPRFDNMDLGVSVLSYLIRPSLERINAQIQQRLAATTWKVGTLIQLRSYSKNHVYVTIKEGDDSPEWRMMAFYGALDLREKEETWNLLRREERRNMVYTGKRNLLDTNIREKLDRSVANTNRMNLFLDFS</sequence>
<dbReference type="Pfam" id="PF14111">
    <property type="entry name" value="DUF4283"/>
    <property type="match status" value="1"/>
</dbReference>
<name>A0A7J9L723_GOSSC</name>
<dbReference type="AlphaFoldDB" id="A0A7J9L723"/>
<dbReference type="PANTHER" id="PTHR31286">
    <property type="entry name" value="GLYCINE-RICH CELL WALL STRUCTURAL PROTEIN 1.8-LIKE"/>
    <property type="match status" value="1"/>
</dbReference>